<sequence length="207" mass="23946">MILRRLDDSLRFLQSLIDLNAPNQDQINNLRLILSTLQVFLACGEKWSIKNESLQVCLTHIDTVVENSDRNLQVQQHGESDLSESSLLIPDILERMKVLELNIKKVYYILSSTTRFMTPMTDTDIADLIDSLMENMKDVPIGSKNDLNVALKDEIKFLEEKLRFFSNFLRFKAKCCIEYKIFMNLVTHSEAMVDNVACFLYLCLINN</sequence>
<gene>
    <name evidence="1" type="ORF">M9H77_09136</name>
</gene>
<name>A0ACC0BZX4_CATRO</name>
<evidence type="ECO:0000313" key="2">
    <source>
        <dbReference type="Proteomes" id="UP001060085"/>
    </source>
</evidence>
<dbReference type="Proteomes" id="UP001060085">
    <property type="component" value="Linkage Group LG02"/>
</dbReference>
<protein>
    <submittedName>
        <fullName evidence="1">Uncharacterized protein</fullName>
    </submittedName>
</protein>
<reference evidence="2" key="1">
    <citation type="journal article" date="2023" name="Nat. Plants">
        <title>Single-cell RNA sequencing provides a high-resolution roadmap for understanding the multicellular compartmentation of specialized metabolism.</title>
        <authorList>
            <person name="Sun S."/>
            <person name="Shen X."/>
            <person name="Li Y."/>
            <person name="Li Y."/>
            <person name="Wang S."/>
            <person name="Li R."/>
            <person name="Zhang H."/>
            <person name="Shen G."/>
            <person name="Guo B."/>
            <person name="Wei J."/>
            <person name="Xu J."/>
            <person name="St-Pierre B."/>
            <person name="Chen S."/>
            <person name="Sun C."/>
        </authorList>
    </citation>
    <scope>NUCLEOTIDE SEQUENCE [LARGE SCALE GENOMIC DNA]</scope>
</reference>
<comment type="caution">
    <text evidence="1">The sequence shown here is derived from an EMBL/GenBank/DDBJ whole genome shotgun (WGS) entry which is preliminary data.</text>
</comment>
<accession>A0ACC0BZX4</accession>
<evidence type="ECO:0000313" key="1">
    <source>
        <dbReference type="EMBL" id="KAI5678186.1"/>
    </source>
</evidence>
<dbReference type="EMBL" id="CM044702">
    <property type="protein sequence ID" value="KAI5678186.1"/>
    <property type="molecule type" value="Genomic_DNA"/>
</dbReference>
<proteinExistence type="predicted"/>
<keyword evidence="2" id="KW-1185">Reference proteome</keyword>
<organism evidence="1 2">
    <name type="scientific">Catharanthus roseus</name>
    <name type="common">Madagascar periwinkle</name>
    <name type="synonym">Vinca rosea</name>
    <dbReference type="NCBI Taxonomy" id="4058"/>
    <lineage>
        <taxon>Eukaryota</taxon>
        <taxon>Viridiplantae</taxon>
        <taxon>Streptophyta</taxon>
        <taxon>Embryophyta</taxon>
        <taxon>Tracheophyta</taxon>
        <taxon>Spermatophyta</taxon>
        <taxon>Magnoliopsida</taxon>
        <taxon>eudicotyledons</taxon>
        <taxon>Gunneridae</taxon>
        <taxon>Pentapetalae</taxon>
        <taxon>asterids</taxon>
        <taxon>lamiids</taxon>
        <taxon>Gentianales</taxon>
        <taxon>Apocynaceae</taxon>
        <taxon>Rauvolfioideae</taxon>
        <taxon>Vinceae</taxon>
        <taxon>Catharanthinae</taxon>
        <taxon>Catharanthus</taxon>
    </lineage>
</organism>